<feature type="transmembrane region" description="Helical" evidence="2">
    <location>
        <begin position="721"/>
        <end position="738"/>
    </location>
</feature>
<feature type="compositionally biased region" description="Acidic residues" evidence="1">
    <location>
        <begin position="33"/>
        <end position="62"/>
    </location>
</feature>
<evidence type="ECO:0000313" key="4">
    <source>
        <dbReference type="Proteomes" id="UP001500236"/>
    </source>
</evidence>
<sequence>MTDRSSEYSPSVTAPAEEHPEPHPDELQGADEQGTDEQIDDEQGADEPVDEPGDEATADDAAADPGQDSESGAEADALEAPAESGVIGSEAAAHEVTEPAQHEPAPSEPADPTSESDVTGPESAQSDDDGAARDSEAGPGTDTQPAVSSDTGEVRMSRPTPVLPPEARPEEKEAGLSEFFDTLDARFAAATEKLAHAFRRPEPGEQIAAPLDPRRAQGHVVDPDSDGEDALEEQALPEDVDDAWTGQDWSHQDRTHDDWPAQDWTHQSWTPQAEADPDADQHHADQPRADQHGPSVAAPPTAVAEDTDRPAPDAATDASQGAAEPEATAQDLPPHLEEDETDDVDLPDEQTASELDSYTQRAQEHPPLPTSDILPDEDATMVTLPPIDAQTGDPRTSRIPLPRPPKHDGRPLPWEAREQEAEETRLQDASAARRRAVIMEKAAAIEAATGHEDDDADEYADDEEDLYTYIPPYNLPSRDPDPRPGAVDLARQIFVSVSAVAALASALWMLGAFGGPAIIGGNGLETLVDGWYSGDAALLTPDAGHYWLWPVIALGLLGHAVHQWTTTQISTPRQRRSGWLVGIASVMMLVWTAAVHAGMLAVAVLAALAAALALVDAVRQFTLHTARNTVERRFTDSTVGLFTGWALVGAMSSVSAALTAMGVRIPGFPAILWAMIGLVVCIWIAAFYAMTERGRMTIALGLGWGMFWLVFPRLLSETPSVWVAIGAAMGAFVVILATESRRHRINHAERRAAMGRPVDDII</sequence>
<comment type="caution">
    <text evidence="3">The sequence shown here is derived from an EMBL/GenBank/DDBJ whole genome shotgun (WGS) entry which is preliminary data.</text>
</comment>
<feature type="compositionally biased region" description="Basic and acidic residues" evidence="1">
    <location>
        <begin position="194"/>
        <end position="203"/>
    </location>
</feature>
<feature type="transmembrane region" description="Helical" evidence="2">
    <location>
        <begin position="600"/>
        <end position="618"/>
    </location>
</feature>
<keyword evidence="4" id="KW-1185">Reference proteome</keyword>
<feature type="transmembrane region" description="Helical" evidence="2">
    <location>
        <begin position="639"/>
        <end position="658"/>
    </location>
</feature>
<evidence type="ECO:0000313" key="3">
    <source>
        <dbReference type="EMBL" id="GAA3066311.1"/>
    </source>
</evidence>
<keyword evidence="2" id="KW-0812">Transmembrane</keyword>
<feature type="region of interest" description="Disordered" evidence="1">
    <location>
        <begin position="1"/>
        <end position="177"/>
    </location>
</feature>
<feature type="compositionally biased region" description="Polar residues" evidence="1">
    <location>
        <begin position="141"/>
        <end position="151"/>
    </location>
</feature>
<keyword evidence="2" id="KW-1133">Transmembrane helix</keyword>
<feature type="compositionally biased region" description="Basic and acidic residues" evidence="1">
    <location>
        <begin position="279"/>
        <end position="291"/>
    </location>
</feature>
<feature type="compositionally biased region" description="Basic and acidic residues" evidence="1">
    <location>
        <begin position="16"/>
        <end position="26"/>
    </location>
</feature>
<feature type="transmembrane region" description="Helical" evidence="2">
    <location>
        <begin position="670"/>
        <end position="690"/>
    </location>
</feature>
<keyword evidence="2" id="KW-0472">Membrane</keyword>
<feature type="compositionally biased region" description="Acidic residues" evidence="1">
    <location>
        <begin position="223"/>
        <end position="242"/>
    </location>
</feature>
<feature type="compositionally biased region" description="Basic and acidic residues" evidence="1">
    <location>
        <begin position="405"/>
        <end position="422"/>
    </location>
</feature>
<evidence type="ECO:0000256" key="2">
    <source>
        <dbReference type="SAM" id="Phobius"/>
    </source>
</evidence>
<dbReference type="Proteomes" id="UP001500236">
    <property type="component" value="Unassembled WGS sequence"/>
</dbReference>
<reference evidence="4" key="1">
    <citation type="journal article" date="2019" name="Int. J. Syst. Evol. Microbiol.">
        <title>The Global Catalogue of Microorganisms (GCM) 10K type strain sequencing project: providing services to taxonomists for standard genome sequencing and annotation.</title>
        <authorList>
            <consortium name="The Broad Institute Genomics Platform"/>
            <consortium name="The Broad Institute Genome Sequencing Center for Infectious Disease"/>
            <person name="Wu L."/>
            <person name="Ma J."/>
        </authorList>
    </citation>
    <scope>NUCLEOTIDE SEQUENCE [LARGE SCALE GENOMIC DNA]</scope>
    <source>
        <strain evidence="4">JCM 14309</strain>
    </source>
</reference>
<evidence type="ECO:0000256" key="1">
    <source>
        <dbReference type="SAM" id="MobiDB-lite"/>
    </source>
</evidence>
<proteinExistence type="predicted"/>
<feature type="transmembrane region" description="Helical" evidence="2">
    <location>
        <begin position="546"/>
        <end position="565"/>
    </location>
</feature>
<protein>
    <submittedName>
        <fullName evidence="3">Uncharacterized protein</fullName>
    </submittedName>
</protein>
<feature type="region of interest" description="Disordered" evidence="1">
    <location>
        <begin position="194"/>
        <end position="422"/>
    </location>
</feature>
<gene>
    <name evidence="3" type="ORF">GCM10010529_19010</name>
</gene>
<feature type="compositionally biased region" description="Basic and acidic residues" evidence="1">
    <location>
        <begin position="250"/>
        <end position="259"/>
    </location>
</feature>
<dbReference type="EMBL" id="BAAAVT010000011">
    <property type="protein sequence ID" value="GAA3066311.1"/>
    <property type="molecule type" value="Genomic_DNA"/>
</dbReference>
<organism evidence="3 4">
    <name type="scientific">Nesterenkonia aethiopica</name>
    <dbReference type="NCBI Taxonomy" id="269144"/>
    <lineage>
        <taxon>Bacteria</taxon>
        <taxon>Bacillati</taxon>
        <taxon>Actinomycetota</taxon>
        <taxon>Actinomycetes</taxon>
        <taxon>Micrococcales</taxon>
        <taxon>Micrococcaceae</taxon>
        <taxon>Nesterenkonia</taxon>
    </lineage>
</organism>
<dbReference type="RefSeq" id="WP_344680695.1">
    <property type="nucleotide sequence ID" value="NZ_BAAAVT010000011.1"/>
</dbReference>
<feature type="transmembrane region" description="Helical" evidence="2">
    <location>
        <begin position="493"/>
        <end position="519"/>
    </location>
</feature>
<name>A0ABP6M0M4_9MICC</name>
<feature type="transmembrane region" description="Helical" evidence="2">
    <location>
        <begin position="697"/>
        <end position="715"/>
    </location>
</feature>
<accession>A0ABP6M0M4</accession>
<feature type="transmembrane region" description="Helical" evidence="2">
    <location>
        <begin position="577"/>
        <end position="594"/>
    </location>
</feature>
<feature type="compositionally biased region" description="Polar residues" evidence="1">
    <location>
        <begin position="350"/>
        <end position="361"/>
    </location>
</feature>
<feature type="compositionally biased region" description="Basic and acidic residues" evidence="1">
    <location>
        <begin position="92"/>
        <end position="101"/>
    </location>
</feature>
<feature type="compositionally biased region" description="Acidic residues" evidence="1">
    <location>
        <begin position="337"/>
        <end position="348"/>
    </location>
</feature>